<name>A0ABR0AJY9_9CRUS</name>
<keyword evidence="14" id="KW-1185">Reference proteome</keyword>
<feature type="coiled-coil region" evidence="10">
    <location>
        <begin position="126"/>
        <end position="154"/>
    </location>
</feature>
<dbReference type="InterPro" id="IPR038459">
    <property type="entry name" value="MT_TRM10-typ_sf"/>
</dbReference>
<dbReference type="PROSITE" id="PS51675">
    <property type="entry name" value="SAM_MT_TRM10"/>
    <property type="match status" value="1"/>
</dbReference>
<evidence type="ECO:0000256" key="7">
    <source>
        <dbReference type="ARBA" id="ARBA00023054"/>
    </source>
</evidence>
<keyword evidence="3" id="KW-0808">Transferase</keyword>
<keyword evidence="7 10" id="KW-0175">Coiled coil</keyword>
<gene>
    <name evidence="13" type="ORF">OUZ56_014509</name>
</gene>
<evidence type="ECO:0000256" key="8">
    <source>
        <dbReference type="ARBA" id="ARBA00023128"/>
    </source>
</evidence>
<keyword evidence="6" id="KW-0809">Transit peptide</keyword>
<dbReference type="EMBL" id="JAOYFB010000038">
    <property type="protein sequence ID" value="KAK4025440.1"/>
    <property type="molecule type" value="Genomic_DNA"/>
</dbReference>
<comment type="subcellular location">
    <subcellularLocation>
        <location evidence="1">Mitochondrion</location>
    </subcellularLocation>
</comment>
<dbReference type="InterPro" id="IPR007356">
    <property type="entry name" value="tRNA_m1G_MeTrfase_euk"/>
</dbReference>
<evidence type="ECO:0000256" key="5">
    <source>
        <dbReference type="ARBA" id="ARBA00022694"/>
    </source>
</evidence>
<dbReference type="CDD" id="cd18102">
    <property type="entry name" value="Trm10_MRRP1"/>
    <property type="match status" value="1"/>
</dbReference>
<evidence type="ECO:0000256" key="4">
    <source>
        <dbReference type="ARBA" id="ARBA00022691"/>
    </source>
</evidence>
<dbReference type="PANTHER" id="PTHR13563:SF5">
    <property type="entry name" value="TRNA METHYLTRANSFERASE 10 HOMOLOG C"/>
    <property type="match status" value="1"/>
</dbReference>
<dbReference type="InterPro" id="IPR025812">
    <property type="entry name" value="Trm10_C_MTase_dom"/>
</dbReference>
<dbReference type="InterPro" id="IPR028564">
    <property type="entry name" value="MT_TRM10-typ"/>
</dbReference>
<protein>
    <recommendedName>
        <fullName evidence="9">RNA (guanine-9-)-methyltransferase domain-containing protein 1</fullName>
    </recommendedName>
</protein>
<accession>A0ABR0AJY9</accession>
<feature type="domain" description="SAM-dependent MTase TRM10-type" evidence="12">
    <location>
        <begin position="181"/>
        <end position="375"/>
    </location>
</feature>
<sequence>MFLSRFIKSVYRLQQTSRQAVPFTFRLALRQPVFCHKYCSEEKLPNTELKSNHHVALTEDVIKTLTGGDPDLIKRLKLAEFEYEVSKQEGARTPSELTLQHWKELLTLSSTSKRKKYLVFLFKIEMTKLNRKNKKDEQKVKREAEKEVEKLKDNSGEHIDYGLGKNTICLKIYESKVDHFHNTKMLRASMFDLPVVYDLSYDQDMTPQEQKNAAKQLVLSLVANREHDHPFPLQFCNVNFNGPVMKHLVKLVPSLYNSDFPINISPKSYLDIFPRDKLIYLTPHCQNEMTHFDPDSVYIVGCLVDKGESKAHSLAKAKRENIQMAKLPLDRYLSFGGGSGKSLTLNAMINILLELKTHGDWTKALQFVPRRKIRELLQLTEVSRMKYPKKSMESRKQVIGDLDELLFSDVPRRTDVRGSKSHLSDRRKTSLYDD</sequence>
<feature type="region of interest" description="Disordered" evidence="11">
    <location>
        <begin position="415"/>
        <end position="434"/>
    </location>
</feature>
<dbReference type="Gene3D" id="3.40.1280.30">
    <property type="match status" value="1"/>
</dbReference>
<dbReference type="PANTHER" id="PTHR13563">
    <property type="entry name" value="TRNA (GUANINE-9-) METHYLTRANSFERASE"/>
    <property type="match status" value="1"/>
</dbReference>
<evidence type="ECO:0000256" key="11">
    <source>
        <dbReference type="SAM" id="MobiDB-lite"/>
    </source>
</evidence>
<proteinExistence type="predicted"/>
<keyword evidence="8" id="KW-0496">Mitochondrion</keyword>
<organism evidence="13 14">
    <name type="scientific">Daphnia magna</name>
    <dbReference type="NCBI Taxonomy" id="35525"/>
    <lineage>
        <taxon>Eukaryota</taxon>
        <taxon>Metazoa</taxon>
        <taxon>Ecdysozoa</taxon>
        <taxon>Arthropoda</taxon>
        <taxon>Crustacea</taxon>
        <taxon>Branchiopoda</taxon>
        <taxon>Diplostraca</taxon>
        <taxon>Cladocera</taxon>
        <taxon>Anomopoda</taxon>
        <taxon>Daphniidae</taxon>
        <taxon>Daphnia</taxon>
    </lineage>
</organism>
<evidence type="ECO:0000256" key="1">
    <source>
        <dbReference type="ARBA" id="ARBA00004173"/>
    </source>
</evidence>
<evidence type="ECO:0000256" key="10">
    <source>
        <dbReference type="SAM" id="Coils"/>
    </source>
</evidence>
<dbReference type="Proteomes" id="UP001234178">
    <property type="component" value="Unassembled WGS sequence"/>
</dbReference>
<evidence type="ECO:0000256" key="9">
    <source>
        <dbReference type="ARBA" id="ARBA00029803"/>
    </source>
</evidence>
<keyword evidence="4" id="KW-0949">S-adenosyl-L-methionine</keyword>
<comment type="caution">
    <text evidence="13">The sequence shown here is derived from an EMBL/GenBank/DDBJ whole genome shotgun (WGS) entry which is preliminary data.</text>
</comment>
<evidence type="ECO:0000259" key="12">
    <source>
        <dbReference type="PROSITE" id="PS51675"/>
    </source>
</evidence>
<reference evidence="13 14" key="1">
    <citation type="journal article" date="2023" name="Nucleic Acids Res.">
        <title>The hologenome of Daphnia magna reveals possible DNA methylation and microbiome-mediated evolution of the host genome.</title>
        <authorList>
            <person name="Chaturvedi A."/>
            <person name="Li X."/>
            <person name="Dhandapani V."/>
            <person name="Marshall H."/>
            <person name="Kissane S."/>
            <person name="Cuenca-Cambronero M."/>
            <person name="Asole G."/>
            <person name="Calvet F."/>
            <person name="Ruiz-Romero M."/>
            <person name="Marangio P."/>
            <person name="Guigo R."/>
            <person name="Rago D."/>
            <person name="Mirbahai L."/>
            <person name="Eastwood N."/>
            <person name="Colbourne J.K."/>
            <person name="Zhou J."/>
            <person name="Mallon E."/>
            <person name="Orsini L."/>
        </authorList>
    </citation>
    <scope>NUCLEOTIDE SEQUENCE [LARGE SCALE GENOMIC DNA]</scope>
    <source>
        <strain evidence="13">LRV0_1</strain>
    </source>
</reference>
<evidence type="ECO:0000313" key="13">
    <source>
        <dbReference type="EMBL" id="KAK4025440.1"/>
    </source>
</evidence>
<evidence type="ECO:0000256" key="3">
    <source>
        <dbReference type="ARBA" id="ARBA00022679"/>
    </source>
</evidence>
<keyword evidence="2" id="KW-0489">Methyltransferase</keyword>
<evidence type="ECO:0000256" key="2">
    <source>
        <dbReference type="ARBA" id="ARBA00022603"/>
    </source>
</evidence>
<evidence type="ECO:0000313" key="14">
    <source>
        <dbReference type="Proteomes" id="UP001234178"/>
    </source>
</evidence>
<evidence type="ECO:0000256" key="6">
    <source>
        <dbReference type="ARBA" id="ARBA00022946"/>
    </source>
</evidence>
<keyword evidence="5" id="KW-0819">tRNA processing</keyword>